<proteinExistence type="predicted"/>
<dbReference type="Pfam" id="PF01052">
    <property type="entry name" value="FliMN_C"/>
    <property type="match status" value="1"/>
</dbReference>
<comment type="caution">
    <text evidence="8">The sequence shown here is derived from an EMBL/GenBank/DDBJ whole genome shotgun (WGS) entry which is preliminary data.</text>
</comment>
<evidence type="ECO:0000256" key="5">
    <source>
        <dbReference type="ARBA" id="ARBA00023136"/>
    </source>
</evidence>
<keyword evidence="8" id="KW-0966">Cell projection</keyword>
<evidence type="ECO:0000256" key="2">
    <source>
        <dbReference type="ARBA" id="ARBA00022475"/>
    </source>
</evidence>
<evidence type="ECO:0000313" key="8">
    <source>
        <dbReference type="EMBL" id="NBC37516.1"/>
    </source>
</evidence>
<sequence>MKPQRQFIAERALAQHCPELLRKGPGKDELLPLLARMGERLARRLSGALAPMLGGEAPVVQCTTPRESDIESITRSTAKLAANSLLAVGDPSTPMLVSIEAEPVLRIVDRAFGGKGEAPAPLPDTFPMAAELMIARLEMLLGDHLTTACAATSGRVANSDVPAIIAMRRDSSLPMLAPFPAEQVLAMLTMEVDDGGVLPWLMTFAMPMGTLARLFGHVDAEGVTLNNVRHTLANPLERPFGDVPLPVAAVLVDMTIPFSAIASLAPGQILPVAVARQVPLRVGDATIAHGAIGTMDDRMAIQITSAFANSRSQS</sequence>
<keyword evidence="2" id="KW-1003">Cell membrane</keyword>
<comment type="function">
    <text evidence="6">FliM is one of three proteins (FliG, FliN, FliM) that forms the rotor-mounted switch complex (C ring), located at the base of the basal body. This complex interacts with the CheY and CheZ chemotaxis proteins, in addition to contacting components of the motor that determine the direction of flagellar rotation.</text>
</comment>
<protein>
    <submittedName>
        <fullName evidence="8">Flagellar motor switch protein FliM</fullName>
    </submittedName>
</protein>
<dbReference type="Proteomes" id="UP000753724">
    <property type="component" value="Unassembled WGS sequence"/>
</dbReference>
<keyword evidence="5" id="KW-0472">Membrane</keyword>
<evidence type="ECO:0000256" key="6">
    <source>
        <dbReference type="ARBA" id="ARBA00025044"/>
    </source>
</evidence>
<accession>A0ABW9XG78</accession>
<dbReference type="EMBL" id="JAAAPO010000005">
    <property type="protein sequence ID" value="NBC37516.1"/>
    <property type="molecule type" value="Genomic_DNA"/>
</dbReference>
<keyword evidence="3" id="KW-0145">Chemotaxis</keyword>
<dbReference type="SUPFAM" id="SSF101801">
    <property type="entry name" value="Surface presentation of antigens (SPOA)"/>
    <property type="match status" value="1"/>
</dbReference>
<feature type="domain" description="Flagellar motor switch protein FliN-like C-terminal" evidence="7">
    <location>
        <begin position="241"/>
        <end position="305"/>
    </location>
</feature>
<evidence type="ECO:0000256" key="1">
    <source>
        <dbReference type="ARBA" id="ARBA00004202"/>
    </source>
</evidence>
<keyword evidence="8" id="KW-0282">Flagellum</keyword>
<evidence type="ECO:0000256" key="3">
    <source>
        <dbReference type="ARBA" id="ARBA00022500"/>
    </source>
</evidence>
<evidence type="ECO:0000259" key="7">
    <source>
        <dbReference type="Pfam" id="PF01052"/>
    </source>
</evidence>
<evidence type="ECO:0000256" key="4">
    <source>
        <dbReference type="ARBA" id="ARBA00022779"/>
    </source>
</evidence>
<dbReference type="RefSeq" id="WP_161719638.1">
    <property type="nucleotide sequence ID" value="NZ_JAAAPO010000005.1"/>
</dbReference>
<keyword evidence="9" id="KW-1185">Reference proteome</keyword>
<dbReference type="Gene3D" id="2.30.330.10">
    <property type="entry name" value="SpoA-like"/>
    <property type="match status" value="1"/>
</dbReference>
<keyword evidence="4" id="KW-0283">Flagellar rotation</keyword>
<organism evidence="8 9">
    <name type="scientific">Novosphingobium ovatum</name>
    <dbReference type="NCBI Taxonomy" id="1908523"/>
    <lineage>
        <taxon>Bacteria</taxon>
        <taxon>Pseudomonadati</taxon>
        <taxon>Pseudomonadota</taxon>
        <taxon>Alphaproteobacteria</taxon>
        <taxon>Sphingomonadales</taxon>
        <taxon>Sphingomonadaceae</taxon>
        <taxon>Novosphingobium</taxon>
    </lineage>
</organism>
<keyword evidence="8" id="KW-0969">Cilium</keyword>
<reference evidence="9" key="1">
    <citation type="submission" date="2020-01" db="EMBL/GenBank/DDBJ databases">
        <title>Sphingomonas sp. strain CSW-10.</title>
        <authorList>
            <person name="Chen W.-M."/>
        </authorList>
    </citation>
    <scope>NUCLEOTIDE SEQUENCE [LARGE SCALE GENOMIC DNA]</scope>
    <source>
        <strain evidence="9">FSY-8</strain>
    </source>
</reference>
<dbReference type="InterPro" id="IPR036429">
    <property type="entry name" value="SpoA-like_sf"/>
</dbReference>
<dbReference type="Gene3D" id="3.40.1550.10">
    <property type="entry name" value="CheC-like"/>
    <property type="match status" value="1"/>
</dbReference>
<name>A0ABW9XG78_9SPHN</name>
<comment type="subcellular location">
    <subcellularLocation>
        <location evidence="1">Cell membrane</location>
        <topology evidence="1">Peripheral membrane protein</topology>
    </subcellularLocation>
</comment>
<dbReference type="InterPro" id="IPR001543">
    <property type="entry name" value="FliN-like_C"/>
</dbReference>
<evidence type="ECO:0000313" key="9">
    <source>
        <dbReference type="Proteomes" id="UP000753724"/>
    </source>
</evidence>
<gene>
    <name evidence="8" type="ORF">GTZ99_13250</name>
</gene>
<dbReference type="InterPro" id="IPR028976">
    <property type="entry name" value="CheC-like_sf"/>
</dbReference>